<evidence type="ECO:0000313" key="2">
    <source>
        <dbReference type="EMBL" id="KCY02420.1"/>
    </source>
</evidence>
<evidence type="ECO:0000313" key="3">
    <source>
        <dbReference type="Proteomes" id="UP000027309"/>
    </source>
</evidence>
<dbReference type="Proteomes" id="UP000027309">
    <property type="component" value="Unassembled WGS sequence"/>
</dbReference>
<organism evidence="2 3">
    <name type="scientific">Acinetobacter baumannii 1499986</name>
    <dbReference type="NCBI Taxonomy" id="1310673"/>
    <lineage>
        <taxon>Bacteria</taxon>
        <taxon>Pseudomonadati</taxon>
        <taxon>Pseudomonadota</taxon>
        <taxon>Gammaproteobacteria</taxon>
        <taxon>Moraxellales</taxon>
        <taxon>Moraxellaceae</taxon>
        <taxon>Acinetobacter</taxon>
        <taxon>Acinetobacter calcoaceticus/baumannii complex</taxon>
    </lineage>
</organism>
<evidence type="ECO:0000256" key="1">
    <source>
        <dbReference type="SAM" id="Phobius"/>
    </source>
</evidence>
<sequence length="42" mass="4865">MYLTPYAWIAVGSIFAFSVTTIKIGDQNDEKQKSYKNDVHKR</sequence>
<dbReference type="AlphaFoldDB" id="A0A836M1M1"/>
<name>A0A836M1M1_ACIBA</name>
<dbReference type="EMBL" id="JMOA01000010">
    <property type="protein sequence ID" value="KCY02420.1"/>
    <property type="molecule type" value="Genomic_DNA"/>
</dbReference>
<gene>
    <name evidence="2" type="ORF">J572_1183</name>
</gene>
<reference evidence="2 3" key="1">
    <citation type="submission" date="2014-04" db="EMBL/GenBank/DDBJ databases">
        <title>Comparative genomics and transcriptomics to identify genetic mechanisms underlying the emergence of carbapenem resistant Acinetobacter baumannii (CRAb).</title>
        <authorList>
            <person name="Harris A.D."/>
            <person name="Johnson K.J."/>
            <person name="George J."/>
            <person name="Nadendla S."/>
            <person name="Daugherty S.C."/>
            <person name="Parankush S."/>
            <person name="Sadzewicz L."/>
            <person name="Tallon L."/>
            <person name="Sengamalay N."/>
            <person name="Hazen T.H."/>
            <person name="Rasko D.A."/>
        </authorList>
    </citation>
    <scope>NUCLEOTIDE SEQUENCE [LARGE SCALE GENOMIC DNA]</scope>
    <source>
        <strain evidence="2 3">1499986</strain>
    </source>
</reference>
<keyword evidence="1" id="KW-0472">Membrane</keyword>
<keyword evidence="1" id="KW-1133">Transmembrane helix</keyword>
<protein>
    <submittedName>
        <fullName evidence="2">Uncharacterized protein</fullName>
    </submittedName>
</protein>
<feature type="transmembrane region" description="Helical" evidence="1">
    <location>
        <begin position="6"/>
        <end position="25"/>
    </location>
</feature>
<keyword evidence="1" id="KW-0812">Transmembrane</keyword>
<proteinExistence type="predicted"/>
<comment type="caution">
    <text evidence="2">The sequence shown here is derived from an EMBL/GenBank/DDBJ whole genome shotgun (WGS) entry which is preliminary data.</text>
</comment>
<accession>A0A836M1M1</accession>